<feature type="transmembrane region" description="Helical" evidence="11">
    <location>
        <begin position="705"/>
        <end position="723"/>
    </location>
</feature>
<dbReference type="Pfam" id="PF07686">
    <property type="entry name" value="V-set"/>
    <property type="match status" value="5"/>
</dbReference>
<dbReference type="GO" id="GO:0006955">
    <property type="term" value="P:immune response"/>
    <property type="evidence" value="ECO:0007669"/>
    <property type="project" value="TreeGrafter"/>
</dbReference>
<dbReference type="GO" id="GO:0042130">
    <property type="term" value="P:negative regulation of T cell proliferation"/>
    <property type="evidence" value="ECO:0007669"/>
    <property type="project" value="TreeGrafter"/>
</dbReference>
<keyword evidence="9" id="KW-0325">Glycoprotein</keyword>
<feature type="domain" description="Ig-like" evidence="13">
    <location>
        <begin position="33"/>
        <end position="130"/>
    </location>
</feature>
<feature type="domain" description="Ig-like" evidence="13">
    <location>
        <begin position="364"/>
        <end position="458"/>
    </location>
</feature>
<keyword evidence="5 11" id="KW-1133">Transmembrane helix</keyword>
<dbReference type="InterPro" id="IPR051713">
    <property type="entry name" value="T-cell_Activation_Regulation"/>
</dbReference>
<accession>A0A3N0YW03</accession>
<comment type="caution">
    <text evidence="14">The sequence shown here is derived from an EMBL/GenBank/DDBJ whole genome shotgun (WGS) entry which is preliminary data.</text>
</comment>
<dbReference type="GO" id="GO:0031295">
    <property type="term" value="P:T cell costimulation"/>
    <property type="evidence" value="ECO:0007669"/>
    <property type="project" value="TreeGrafter"/>
</dbReference>
<feature type="domain" description="Ig-like" evidence="13">
    <location>
        <begin position="483"/>
        <end position="583"/>
    </location>
</feature>
<evidence type="ECO:0000256" key="1">
    <source>
        <dbReference type="ARBA" id="ARBA00004251"/>
    </source>
</evidence>
<dbReference type="GO" id="GO:0007166">
    <property type="term" value="P:cell surface receptor signaling pathway"/>
    <property type="evidence" value="ECO:0007669"/>
    <property type="project" value="TreeGrafter"/>
</dbReference>
<dbReference type="EMBL" id="RJVU01020841">
    <property type="protein sequence ID" value="ROL50353.1"/>
    <property type="molecule type" value="Genomic_DNA"/>
</dbReference>
<evidence type="ECO:0000256" key="3">
    <source>
        <dbReference type="ARBA" id="ARBA00022692"/>
    </source>
</evidence>
<dbReference type="SMART" id="SM00406">
    <property type="entry name" value="IGv"/>
    <property type="match status" value="5"/>
</dbReference>
<feature type="chain" id="PRO_5018333440" evidence="12">
    <location>
        <begin position="19"/>
        <end position="913"/>
    </location>
</feature>
<dbReference type="InterPro" id="IPR003598">
    <property type="entry name" value="Ig_sub2"/>
</dbReference>
<reference evidence="14 15" key="1">
    <citation type="submission" date="2018-10" db="EMBL/GenBank/DDBJ databases">
        <title>Genome assembly for a Yunnan-Guizhou Plateau 3E fish, Anabarilius grahami (Regan), and its evolutionary and genetic applications.</title>
        <authorList>
            <person name="Jiang W."/>
        </authorList>
    </citation>
    <scope>NUCLEOTIDE SEQUENCE [LARGE SCALE GENOMIC DNA]</scope>
    <source>
        <strain evidence="14">AG-KIZ</strain>
        <tissue evidence="14">Muscle</tissue>
    </source>
</reference>
<dbReference type="InterPro" id="IPR036179">
    <property type="entry name" value="Ig-like_dom_sf"/>
</dbReference>
<feature type="transmembrane region" description="Helical" evidence="11">
    <location>
        <begin position="769"/>
        <end position="788"/>
    </location>
</feature>
<evidence type="ECO:0000313" key="14">
    <source>
        <dbReference type="EMBL" id="ROL50353.1"/>
    </source>
</evidence>
<evidence type="ECO:0000256" key="11">
    <source>
        <dbReference type="SAM" id="Phobius"/>
    </source>
</evidence>
<keyword evidence="7" id="KW-1015">Disulfide bond</keyword>
<comment type="subcellular location">
    <subcellularLocation>
        <location evidence="1">Cell membrane</location>
        <topology evidence="1">Single-pass type I membrane protein</topology>
    </subcellularLocation>
</comment>
<evidence type="ECO:0000256" key="12">
    <source>
        <dbReference type="SAM" id="SignalP"/>
    </source>
</evidence>
<evidence type="ECO:0000259" key="13">
    <source>
        <dbReference type="PROSITE" id="PS50835"/>
    </source>
</evidence>
<proteinExistence type="predicted"/>
<feature type="transmembrane region" description="Helical" evidence="11">
    <location>
        <begin position="800"/>
        <end position="823"/>
    </location>
</feature>
<evidence type="ECO:0000256" key="10">
    <source>
        <dbReference type="ARBA" id="ARBA00023319"/>
    </source>
</evidence>
<dbReference type="GO" id="GO:0071222">
    <property type="term" value="P:cellular response to lipopolysaccharide"/>
    <property type="evidence" value="ECO:0007669"/>
    <property type="project" value="TreeGrafter"/>
</dbReference>
<dbReference type="PANTHER" id="PTHR25466:SF14">
    <property type="entry name" value="BUTYROPHILIN SUBFAMILY 2 MEMBER A2-LIKE-RELATED"/>
    <property type="match status" value="1"/>
</dbReference>
<dbReference type="GO" id="GO:0009897">
    <property type="term" value="C:external side of plasma membrane"/>
    <property type="evidence" value="ECO:0007669"/>
    <property type="project" value="TreeGrafter"/>
</dbReference>
<dbReference type="AlphaFoldDB" id="A0A3N0YW03"/>
<evidence type="ECO:0000256" key="4">
    <source>
        <dbReference type="ARBA" id="ARBA00022729"/>
    </source>
</evidence>
<feature type="domain" description="Ig-like" evidence="13">
    <location>
        <begin position="133"/>
        <end position="245"/>
    </location>
</feature>
<feature type="domain" description="Ig-like" evidence="13">
    <location>
        <begin position="618"/>
        <end position="685"/>
    </location>
</feature>
<dbReference type="GO" id="GO:0042102">
    <property type="term" value="P:positive regulation of T cell proliferation"/>
    <property type="evidence" value="ECO:0007669"/>
    <property type="project" value="TreeGrafter"/>
</dbReference>
<evidence type="ECO:0000256" key="5">
    <source>
        <dbReference type="ARBA" id="ARBA00022989"/>
    </source>
</evidence>
<sequence length="913" mass="103292">MDLLIFIFVAAVAVISEGLIVRGPSGPLVVPLGSSVVLPCYVDEPLLTEDLEAEWRRTDLDTLVHLYQDGESRPEAQQEEYHDRAHFFTDQIQHGNFSLRLDNLRAEDEGEYTCKVHSQQDSGETEVQIQDVERLLVSGSSRSISASVGEDVTLNCSVDSHIPSEDIEEVSWKRTDEDILVLLYQNNEALPDLSEEQYRDRVEFFTDEIPKGNFSLRLKSVRSEDKGVYMCEVFAGGLSANATVELERLASIRPLSRSVRLSSVGGTADLHVLYGALIGSLNGCCVLPAKAGMSSHLPAVASVPMTTARQASKVTGFSVLHIMVLILCISASGSALLLCCLIYCRSSDKGLIVQNSYNSKVHLGGSVVFPCHVPPNLLTEDMKVEWRRTRRISRTLVHLYQGGESRTEKQHEDYHDRAHFFTEHIKHGNFSLRLDNLRAEDEGKYTCRVYSKRNCVFSTTTHLVLKFFMTENYSYTEEVVPLGGPVVLPCYVDEPFLIESLKVEWRKTTGDSEILVHLYVDGESQPEAQQQGYCNRAHLFTKKIKDGNFSLRLKKVRAEDEGEYTCKVYSEQDCKDSADAELKLGFVVKHHYTPFPLGSSVVLPGYSDKAVPVEGLKVDWRRKGEALILYQDGESQAEDHDQHHRAHFVTDQIQHGNFSLRLDNLRAEDEGKYTCEVYSKRRSVFSAEINLVLRLLDTVFRLQKFLIVCPNILMFLAFVLWGVSEGSVNETVCCCALYFLRPLMILWAAPYNKEFTNKIKTWILKYSYVAEYVILSVVAYSALFSTAWQKLLNFAVFERVVIIVLFIIVFLCCFCKTIHLLVTEIGKKKGRIIEIFGLVADMISEILPTLQFVLLFYTFGSSGSGLIIIIILPVFMMMTNDTWFYRCRVRLGCEYLMNSDLISVFTALISLLY</sequence>
<evidence type="ECO:0000256" key="9">
    <source>
        <dbReference type="ARBA" id="ARBA00023180"/>
    </source>
</evidence>
<evidence type="ECO:0000313" key="15">
    <source>
        <dbReference type="Proteomes" id="UP000281406"/>
    </source>
</evidence>
<dbReference type="Gene3D" id="2.60.40.10">
    <property type="entry name" value="Immunoglobulins"/>
    <property type="match status" value="5"/>
</dbReference>
<dbReference type="OrthoDB" id="10012075at2759"/>
<dbReference type="SUPFAM" id="SSF48726">
    <property type="entry name" value="Immunoglobulin"/>
    <property type="match status" value="5"/>
</dbReference>
<keyword evidence="10" id="KW-0393">Immunoglobulin domain</keyword>
<gene>
    <name evidence="14" type="ORF">DPX16_0906</name>
</gene>
<evidence type="ECO:0000256" key="2">
    <source>
        <dbReference type="ARBA" id="ARBA00022475"/>
    </source>
</evidence>
<dbReference type="PANTHER" id="PTHR25466">
    <property type="entry name" value="T-LYMPHOCYTE ACTIVATION ANTIGEN"/>
    <property type="match status" value="1"/>
</dbReference>
<dbReference type="PROSITE" id="PS50835">
    <property type="entry name" value="IG_LIKE"/>
    <property type="match status" value="5"/>
</dbReference>
<keyword evidence="2" id="KW-1003">Cell membrane</keyword>
<feature type="signal peptide" evidence="12">
    <location>
        <begin position="1"/>
        <end position="18"/>
    </location>
</feature>
<keyword evidence="3 11" id="KW-0812">Transmembrane</keyword>
<dbReference type="InterPro" id="IPR007110">
    <property type="entry name" value="Ig-like_dom"/>
</dbReference>
<feature type="transmembrane region" description="Helical" evidence="11">
    <location>
        <begin position="729"/>
        <end position="749"/>
    </location>
</feature>
<feature type="transmembrane region" description="Helical" evidence="11">
    <location>
        <begin position="319"/>
        <end position="344"/>
    </location>
</feature>
<dbReference type="FunFam" id="2.60.40.10:FF:000142">
    <property type="entry name" value="V-set domain-containing T-cell activation inhibitor 1"/>
    <property type="match status" value="4"/>
</dbReference>
<evidence type="ECO:0000256" key="7">
    <source>
        <dbReference type="ARBA" id="ARBA00023157"/>
    </source>
</evidence>
<keyword evidence="4 12" id="KW-0732">Signal</keyword>
<keyword evidence="15" id="KW-1185">Reference proteome</keyword>
<evidence type="ECO:0000256" key="6">
    <source>
        <dbReference type="ARBA" id="ARBA00023136"/>
    </source>
</evidence>
<dbReference type="InterPro" id="IPR003599">
    <property type="entry name" value="Ig_sub"/>
</dbReference>
<dbReference type="SMART" id="SM00409">
    <property type="entry name" value="IG"/>
    <property type="match status" value="5"/>
</dbReference>
<organism evidence="14 15">
    <name type="scientific">Anabarilius grahami</name>
    <name type="common">Kanglang fish</name>
    <name type="synonym">Barilius grahami</name>
    <dbReference type="NCBI Taxonomy" id="495550"/>
    <lineage>
        <taxon>Eukaryota</taxon>
        <taxon>Metazoa</taxon>
        <taxon>Chordata</taxon>
        <taxon>Craniata</taxon>
        <taxon>Vertebrata</taxon>
        <taxon>Euteleostomi</taxon>
        <taxon>Actinopterygii</taxon>
        <taxon>Neopterygii</taxon>
        <taxon>Teleostei</taxon>
        <taxon>Ostariophysi</taxon>
        <taxon>Cypriniformes</taxon>
        <taxon>Xenocyprididae</taxon>
        <taxon>Xenocypridinae</taxon>
        <taxon>Xenocypridinae incertae sedis</taxon>
        <taxon>Anabarilius</taxon>
    </lineage>
</organism>
<keyword evidence="6 11" id="KW-0472">Membrane</keyword>
<dbReference type="InterPro" id="IPR013106">
    <property type="entry name" value="Ig_V-set"/>
</dbReference>
<dbReference type="Proteomes" id="UP000281406">
    <property type="component" value="Unassembled WGS sequence"/>
</dbReference>
<dbReference type="SMART" id="SM00408">
    <property type="entry name" value="IGc2"/>
    <property type="match status" value="4"/>
</dbReference>
<name>A0A3N0YW03_ANAGA</name>
<keyword evidence="8" id="KW-0675">Receptor</keyword>
<dbReference type="InterPro" id="IPR013783">
    <property type="entry name" value="Ig-like_fold"/>
</dbReference>
<protein>
    <submittedName>
        <fullName evidence="14">Butyrophilin-like protein 2</fullName>
    </submittedName>
</protein>
<evidence type="ECO:0000256" key="8">
    <source>
        <dbReference type="ARBA" id="ARBA00023170"/>
    </source>
</evidence>